<keyword evidence="3" id="KW-0597">Phosphoprotein</keyword>
<keyword evidence="5" id="KW-0418">Kinase</keyword>
<dbReference type="EC" id="2.7.13.3" evidence="2"/>
<reference evidence="8" key="1">
    <citation type="journal article" date="2024" name="Algal Res.">
        <title>Biochemical, toxicological and genomic investigation of a high-biomass producing Limnothrix strain isolated from Italian shallow drinking water reservoir.</title>
        <authorList>
            <person name="Simonazzi M."/>
            <person name="Shishido T.K."/>
            <person name="Delbaje E."/>
            <person name="Wahlsten M."/>
            <person name="Fewer D.P."/>
            <person name="Sivonen K."/>
            <person name="Pezzolesi L."/>
            <person name="Pistocchi R."/>
        </authorList>
    </citation>
    <scope>NUCLEOTIDE SEQUENCE [LARGE SCALE GENOMIC DNA]</scope>
    <source>
        <strain evidence="8">LRLZ20PSL1</strain>
    </source>
</reference>
<evidence type="ECO:0000313" key="7">
    <source>
        <dbReference type="EMBL" id="MFG3816693.1"/>
    </source>
</evidence>
<dbReference type="PANTHER" id="PTHR43304:SF1">
    <property type="entry name" value="PAC DOMAIN-CONTAINING PROTEIN"/>
    <property type="match status" value="1"/>
</dbReference>
<name>A0ABW7C9R6_9CYAN</name>
<organism evidence="7 8">
    <name type="scientific">Limnothrix redekei LRLZ20PSL1</name>
    <dbReference type="NCBI Taxonomy" id="3112953"/>
    <lineage>
        <taxon>Bacteria</taxon>
        <taxon>Bacillati</taxon>
        <taxon>Cyanobacteriota</taxon>
        <taxon>Cyanophyceae</taxon>
        <taxon>Pseudanabaenales</taxon>
        <taxon>Pseudanabaenaceae</taxon>
        <taxon>Limnothrix</taxon>
    </lineage>
</organism>
<dbReference type="InterPro" id="IPR013655">
    <property type="entry name" value="PAS_fold_3"/>
</dbReference>
<dbReference type="CDD" id="cd00130">
    <property type="entry name" value="PAS"/>
    <property type="match status" value="1"/>
</dbReference>
<feature type="non-terminal residue" evidence="7">
    <location>
        <position position="105"/>
    </location>
</feature>
<dbReference type="Gene3D" id="3.30.450.20">
    <property type="entry name" value="PAS domain"/>
    <property type="match status" value="1"/>
</dbReference>
<dbReference type="EMBL" id="JAZAQF010000020">
    <property type="protein sequence ID" value="MFG3816693.1"/>
    <property type="molecule type" value="Genomic_DNA"/>
</dbReference>
<proteinExistence type="predicted"/>
<evidence type="ECO:0000256" key="5">
    <source>
        <dbReference type="ARBA" id="ARBA00022777"/>
    </source>
</evidence>
<keyword evidence="4" id="KW-0808">Transferase</keyword>
<protein>
    <recommendedName>
        <fullName evidence="2">histidine kinase</fullName>
        <ecNumber evidence="2">2.7.13.3</ecNumber>
    </recommendedName>
</protein>
<keyword evidence="8" id="KW-1185">Reference proteome</keyword>
<gene>
    <name evidence="7" type="ORF">VPK24_03515</name>
</gene>
<evidence type="ECO:0000256" key="2">
    <source>
        <dbReference type="ARBA" id="ARBA00012438"/>
    </source>
</evidence>
<dbReference type="PANTHER" id="PTHR43304">
    <property type="entry name" value="PHYTOCHROME-LIKE PROTEIN CPH1"/>
    <property type="match status" value="1"/>
</dbReference>
<accession>A0ABW7C9R6</accession>
<dbReference type="PROSITE" id="PS50112">
    <property type="entry name" value="PAS"/>
    <property type="match status" value="1"/>
</dbReference>
<evidence type="ECO:0000313" key="8">
    <source>
        <dbReference type="Proteomes" id="UP001604335"/>
    </source>
</evidence>
<feature type="domain" description="PAS" evidence="6">
    <location>
        <begin position="10"/>
        <end position="83"/>
    </location>
</feature>
<dbReference type="SUPFAM" id="SSF55785">
    <property type="entry name" value="PYP-like sensor domain (PAS domain)"/>
    <property type="match status" value="1"/>
</dbReference>
<evidence type="ECO:0000259" key="6">
    <source>
        <dbReference type="PROSITE" id="PS50112"/>
    </source>
</evidence>
<evidence type="ECO:0000256" key="3">
    <source>
        <dbReference type="ARBA" id="ARBA00022553"/>
    </source>
</evidence>
<evidence type="ECO:0000256" key="1">
    <source>
        <dbReference type="ARBA" id="ARBA00000085"/>
    </source>
</evidence>
<dbReference type="Proteomes" id="UP001604335">
    <property type="component" value="Unassembled WGS sequence"/>
</dbReference>
<dbReference type="Pfam" id="PF08447">
    <property type="entry name" value="PAS_3"/>
    <property type="match status" value="1"/>
</dbReference>
<dbReference type="InterPro" id="IPR035965">
    <property type="entry name" value="PAS-like_dom_sf"/>
</dbReference>
<comment type="catalytic activity">
    <reaction evidence="1">
        <text>ATP + protein L-histidine = ADP + protein N-phospho-L-histidine.</text>
        <dbReference type="EC" id="2.7.13.3"/>
    </reaction>
</comment>
<dbReference type="SMART" id="SM00091">
    <property type="entry name" value="PAS"/>
    <property type="match status" value="1"/>
</dbReference>
<dbReference type="RefSeq" id="WP_393010771.1">
    <property type="nucleotide sequence ID" value="NZ_JAZAQF010000020.1"/>
</dbReference>
<comment type="caution">
    <text evidence="7">The sequence shown here is derived from an EMBL/GenBank/DDBJ whole genome shotgun (WGS) entry which is preliminary data.</text>
</comment>
<sequence length="105" mass="12444">MPYHSSEEDIRERLLLLTQGINAGVWDWNIQTGEEWWSERFFQLLDYEPGEIPATFESWVSNVLHPEDLQAMQAAVNEHLHNGTPYSLEIRMRHKAGHYSWFETQ</sequence>
<dbReference type="InterPro" id="IPR000014">
    <property type="entry name" value="PAS"/>
</dbReference>
<dbReference type="InterPro" id="IPR052162">
    <property type="entry name" value="Sensor_kinase/Photoreceptor"/>
</dbReference>
<evidence type="ECO:0000256" key="4">
    <source>
        <dbReference type="ARBA" id="ARBA00022679"/>
    </source>
</evidence>